<dbReference type="Proteomes" id="UP000618051">
    <property type="component" value="Unassembled WGS sequence"/>
</dbReference>
<dbReference type="EMBL" id="JADDUC020000030">
    <property type="protein sequence ID" value="KAI1230559.1"/>
    <property type="molecule type" value="Genomic_DNA"/>
</dbReference>
<dbReference type="InterPro" id="IPR026937">
    <property type="entry name" value="SBNO_Helicase_C_dom"/>
</dbReference>
<dbReference type="PANTHER" id="PTHR12706:SF5">
    <property type="entry name" value="PROTEIN STRAWBERRY NOTCH HOMOLOG 2"/>
    <property type="match status" value="1"/>
</dbReference>
<feature type="region of interest" description="Disordered" evidence="7">
    <location>
        <begin position="206"/>
        <end position="229"/>
    </location>
</feature>
<dbReference type="InterPro" id="IPR039187">
    <property type="entry name" value="SNO_AAA"/>
</dbReference>
<evidence type="ECO:0000256" key="1">
    <source>
        <dbReference type="ARBA" id="ARBA00006992"/>
    </source>
</evidence>
<dbReference type="InterPro" id="IPR027417">
    <property type="entry name" value="P-loop_NTPase"/>
</dbReference>
<feature type="domain" description="Strawberry notch helicase C" evidence="8">
    <location>
        <begin position="964"/>
        <end position="1077"/>
    </location>
</feature>
<dbReference type="GO" id="GO:0071354">
    <property type="term" value="P:cellular response to interleukin-6"/>
    <property type="evidence" value="ECO:0007669"/>
    <property type="project" value="TreeGrafter"/>
</dbReference>
<comment type="function">
    <text evidence="4">Acts as a transcriptional coregulator, that can have both coactivator and corepressor functions. Inhibits the DCSTAMP-repressive activity of TAL1, hence enhancing the access of the transcription factor MITF to the DC-STAMP promoter in osteoclast. Plays a role in bone homeostasis; required as a positive regulator in TNFSF11//RANKL-mediated osteoclast fusion via a DCSTAMP-dependent pathway. May also be required in the regulation of osteoblast differentiation. Involved in the transcriptional corepression of NF-kappaB in macrophages. Plays a role as a regulator in the pro-inflammatory cascade.</text>
</comment>
<feature type="domain" description="Strawberry notch AAA" evidence="9">
    <location>
        <begin position="243"/>
        <end position="536"/>
    </location>
</feature>
<keyword evidence="13" id="KW-1185">Reference proteome</keyword>
<evidence type="ECO:0000256" key="6">
    <source>
        <dbReference type="ARBA" id="ARBA00073423"/>
    </source>
</evidence>
<feature type="domain" description="Strawberry notch helicase C" evidence="8">
    <location>
        <begin position="1152"/>
        <end position="1199"/>
    </location>
</feature>
<reference evidence="12 13" key="2">
    <citation type="journal article" date="2021" name="J. Hered.">
        <title>Feather Gene Expression Elucidates the Developmental Basis of Plumage Iridescence in African Starlings.</title>
        <authorList>
            <person name="Rubenstein D.R."/>
            <person name="Corvelo A."/>
            <person name="MacManes M.D."/>
            <person name="Maia R."/>
            <person name="Narzisi G."/>
            <person name="Rousaki A."/>
            <person name="Vandenabeele P."/>
            <person name="Shawkey M.D."/>
            <person name="Solomon J."/>
        </authorList>
    </citation>
    <scope>NUCLEOTIDE SEQUENCE [LARGE SCALE GENOMIC DNA]</scope>
    <source>
        <strain evidence="12">SS15</strain>
    </source>
</reference>
<reference evidence="11" key="1">
    <citation type="submission" date="2020-10" db="EMBL/GenBank/DDBJ databases">
        <title>Feather gene expression reveals the developmental basis of iridescence in African starlings.</title>
        <authorList>
            <person name="Rubenstein D.R."/>
        </authorList>
    </citation>
    <scope>NUCLEOTIDE SEQUENCE</scope>
    <source>
        <strain evidence="11">SS15</strain>
        <tissue evidence="11">Liver</tissue>
    </source>
</reference>
<feature type="compositionally biased region" description="Basic residues" evidence="7">
    <location>
        <begin position="645"/>
        <end position="668"/>
    </location>
</feature>
<evidence type="ECO:0000313" key="13">
    <source>
        <dbReference type="Proteomes" id="UP000618051"/>
    </source>
</evidence>
<evidence type="ECO:0000256" key="4">
    <source>
        <dbReference type="ARBA" id="ARBA00055221"/>
    </source>
</evidence>
<proteinExistence type="inferred from homology"/>
<sequence>MFGLHEAGHGLMPSAHPTMDGGNSFPQHQQPGDAIHGIPGLRSQLAVPDIENSMLAADSWSSCYSVSFPTSSFPSENQQYFNPPQDFYMDSISRPHFLDTNYATVDPTDFLPKNGDFPQDSSYLDELSNNNSLFSSPADSLSDIADPKDFLPADSLNHVPTLWDVNTPQQNQIELFSSSTPFPGLNSSSDHVPAVPNTPLLISYQSQAPAEEEDEGEEEETEELGQTETYAEYIPSKSKIGKHHPDLVVETSTLSSVPPPDITYELSLPHSVADKGSLSALQLEAIIYACQQHEVLLPNGQRAGFLIGDGAGVGKGRTVAGIIFENYLKGRKKALWFSVSNDLKYDAERDLKDIEASHIPVHALNKIKYGDTATSEGVLFATYSALIGESQAGGQHRTRLKQILEWCRENFEGVIVFDECHKAKNASSTKMGKAVLDLQNKLPRARVVYASATGASEPKNMIYMSRLGIWGEGTPFRAFDEFLHAIEKRGVGAMEIVAMDMKVSGMYIARQLSFTGVTFRIEEIPLDEQYKAVYDKAAKLWAEALMVFQQAADYIGLESRKSLWGQFWSAHQRFFKYLCIAAKVRRLVELAQEELARDKCIVIGLQSTGEARTREVLDENDGHLNCFVSAAEGVFLSLIQKHFPSTKRKREKGTGSKRKRRPRGRCPKALRGPCDPGVVIKISDDSSTDSDMGLDSDLTSSPESLLETDDVIFVDHTFGSCTGEDRGSFHMLPSQKELHGLRELKVEKMKQDLLVKVKALGKELPLNTLDELIDYFGGPENVAEMTGRKGRVVRRPDGSVVFESRAEQGLSIDHVNLKEKERFMQGEKLVAIISEASSSGISLQADRRVKNQKRRVHMTLELPWSADRAIQQFGEGWVSLGAVTSPERGLGCGMGPGRVHLGDVFVGKKTEALVLLRLGRAGFAALSSGAEDGLLRVRKMGIMWLFWLHSHSRQAIPTSCSIPVGRTHRSNQVSAPEYVFLISELAGERRFASIVAKRLESLGALTHGDRRATESRDLSKYNFENKYGAKALDRVLSTILRHTENRVPVPRSYERGEDTFFREMKQGLISVGICCSQMKYGTVSVEKGGIWKRWGCHGPPDLMGFAGHLGRMFALRGRSCAADPIALQIPMAPQLPHRKFLGLGCCQKEPDCSITKFLNRILGLEVDKQNMLFQYFSDTFDYLIEKDKKEGKYDMGILDLAPGVDEIYEESKEVFLTPGHPQDGQVVFYKISVDRGLKWEEAYEKSLKLTGTFDGFYLSYKVRGSKYTCLLAEQCRGKNFILYKPNIGKQSQLESLDSLQKKYRQEGKECFQGMRLRHYYMLCGALLRVWSRIAGVMADITNSSYLQIVRLKTKEKKKQVGIKIPESCVHRVREELKQMDEDVKRKHSRLHQAQEQSSPFSLPLHILPGPGLPLPSLCQDEILDLTYSPPSNSIPDVVLNPETRALCFSSEPSLQPQPQHRLSFGFGHAPGLEGSTAPGPSLHEPPALPPPAPLQQPQEDFLQQGGNINYREVLEEMLRTFSGPSQENLLPPERQSVIQFSGPFPDF</sequence>
<dbReference type="Pfam" id="PF13871">
    <property type="entry name" value="Helicase_C_4"/>
    <property type="match status" value="3"/>
</dbReference>
<evidence type="ECO:0000256" key="2">
    <source>
        <dbReference type="ARBA" id="ARBA00023015"/>
    </source>
</evidence>
<evidence type="ECO:0000256" key="3">
    <source>
        <dbReference type="ARBA" id="ARBA00023163"/>
    </source>
</evidence>
<evidence type="ECO:0000259" key="9">
    <source>
        <dbReference type="Pfam" id="PF13872"/>
    </source>
</evidence>
<evidence type="ECO:0000259" key="8">
    <source>
        <dbReference type="Pfam" id="PF13871"/>
    </source>
</evidence>
<dbReference type="OrthoDB" id="421838at2759"/>
<feature type="domain" description="Strawberry notch helicase C" evidence="8">
    <location>
        <begin position="767"/>
        <end position="875"/>
    </location>
</feature>
<dbReference type="InterPro" id="IPR057332">
    <property type="entry name" value="SBNO_a/b_dom"/>
</dbReference>
<dbReference type="GO" id="GO:0050727">
    <property type="term" value="P:regulation of inflammatory response"/>
    <property type="evidence" value="ECO:0007669"/>
    <property type="project" value="TreeGrafter"/>
</dbReference>
<dbReference type="GO" id="GO:0045944">
    <property type="term" value="P:positive regulation of transcription by RNA polymerase II"/>
    <property type="evidence" value="ECO:0007669"/>
    <property type="project" value="TreeGrafter"/>
</dbReference>
<evidence type="ECO:0000313" key="12">
    <source>
        <dbReference type="EMBL" id="KAI1230559.1"/>
    </source>
</evidence>
<organism evidence="11">
    <name type="scientific">Lamprotornis superbus</name>
    <dbReference type="NCBI Taxonomy" id="245042"/>
    <lineage>
        <taxon>Eukaryota</taxon>
        <taxon>Metazoa</taxon>
        <taxon>Chordata</taxon>
        <taxon>Craniata</taxon>
        <taxon>Vertebrata</taxon>
        <taxon>Euteleostomi</taxon>
        <taxon>Archelosauria</taxon>
        <taxon>Archosauria</taxon>
        <taxon>Dinosauria</taxon>
        <taxon>Saurischia</taxon>
        <taxon>Theropoda</taxon>
        <taxon>Coelurosauria</taxon>
        <taxon>Aves</taxon>
        <taxon>Neognathae</taxon>
        <taxon>Neoaves</taxon>
        <taxon>Telluraves</taxon>
        <taxon>Australaves</taxon>
        <taxon>Passeriformes</taxon>
        <taxon>Sturnidae</taxon>
        <taxon>Lamprotornis</taxon>
    </lineage>
</organism>
<dbReference type="PANTHER" id="PTHR12706">
    <property type="entry name" value="STRAWBERRY NOTCH-RELATED"/>
    <property type="match status" value="1"/>
</dbReference>
<dbReference type="GO" id="GO:0005634">
    <property type="term" value="C:nucleus"/>
    <property type="evidence" value="ECO:0007669"/>
    <property type="project" value="TreeGrafter"/>
</dbReference>
<comment type="subunit">
    <text evidence="5">Interacts with TAL1; this interaction inhibits TAL1 occupancy of the DCSTAMP promoter, leading to the activation of the DCSTAMP promoter by the transcription factor MITF.</text>
</comment>
<dbReference type="GO" id="GO:0042393">
    <property type="term" value="F:histone binding"/>
    <property type="evidence" value="ECO:0007669"/>
    <property type="project" value="TreeGrafter"/>
</dbReference>
<gene>
    <name evidence="12" type="ORF">IHE44_0010023</name>
    <name evidence="11" type="ORF">IHE44_009970</name>
</gene>
<feature type="region of interest" description="Disordered" evidence="7">
    <location>
        <begin position="1524"/>
        <end position="1547"/>
    </location>
</feature>
<comment type="caution">
    <text evidence="11">The sequence shown here is derived from an EMBL/GenBank/DDBJ whole genome shotgun (WGS) entry which is preliminary data.</text>
</comment>
<keyword evidence="2" id="KW-0805">Transcription regulation</keyword>
<evidence type="ECO:0000256" key="5">
    <source>
        <dbReference type="ARBA" id="ARBA00063805"/>
    </source>
</evidence>
<evidence type="ECO:0000313" key="11">
    <source>
        <dbReference type="EMBL" id="KAG0113671.1"/>
    </source>
</evidence>
<reference evidence="12" key="3">
    <citation type="submission" date="2022-01" db="EMBL/GenBank/DDBJ databases">
        <authorList>
            <person name="Rubenstein D.R."/>
        </authorList>
    </citation>
    <scope>NUCLEOTIDE SEQUENCE</scope>
    <source>
        <strain evidence="12">SS15</strain>
        <tissue evidence="12">Liver</tissue>
    </source>
</reference>
<feature type="region of interest" description="Disordered" evidence="7">
    <location>
        <begin position="645"/>
        <end position="702"/>
    </location>
</feature>
<dbReference type="EMBL" id="JADDUC010000406">
    <property type="protein sequence ID" value="KAG0113671.1"/>
    <property type="molecule type" value="Genomic_DNA"/>
</dbReference>
<keyword evidence="3" id="KW-0804">Transcription</keyword>
<accession>A0A835TMV9</accession>
<dbReference type="GO" id="GO:0002281">
    <property type="term" value="P:macrophage activation involved in immune response"/>
    <property type="evidence" value="ECO:0007669"/>
    <property type="project" value="TreeGrafter"/>
</dbReference>
<dbReference type="InterPro" id="IPR026741">
    <property type="entry name" value="SNO"/>
</dbReference>
<dbReference type="GO" id="GO:0045892">
    <property type="term" value="P:negative regulation of DNA-templated transcription"/>
    <property type="evidence" value="ECO:0007669"/>
    <property type="project" value="TreeGrafter"/>
</dbReference>
<protein>
    <recommendedName>
        <fullName evidence="6">Protein strawberry notch homolog 2</fullName>
    </recommendedName>
</protein>
<feature type="compositionally biased region" description="Acidic residues" evidence="7">
    <location>
        <begin position="210"/>
        <end position="225"/>
    </location>
</feature>
<evidence type="ECO:0000259" key="10">
    <source>
        <dbReference type="Pfam" id="PF25373"/>
    </source>
</evidence>
<feature type="region of interest" description="Disordered" evidence="7">
    <location>
        <begin position="1465"/>
        <end position="1499"/>
    </location>
</feature>
<evidence type="ECO:0000256" key="7">
    <source>
        <dbReference type="SAM" id="MobiDB-lite"/>
    </source>
</evidence>
<dbReference type="Gene3D" id="3.40.50.300">
    <property type="entry name" value="P-loop containing nucleotide triphosphate hydrolases"/>
    <property type="match status" value="1"/>
</dbReference>
<dbReference type="GO" id="GO:0031490">
    <property type="term" value="F:chromatin DNA binding"/>
    <property type="evidence" value="ECO:0007669"/>
    <property type="project" value="TreeGrafter"/>
</dbReference>
<comment type="similarity">
    <text evidence="1">Belongs to the SBNO family.</text>
</comment>
<feature type="region of interest" description="Disordered" evidence="7">
    <location>
        <begin position="10"/>
        <end position="37"/>
    </location>
</feature>
<dbReference type="SUPFAM" id="SSF52540">
    <property type="entry name" value="P-loop containing nucleoside triphosphate hydrolases"/>
    <property type="match status" value="1"/>
</dbReference>
<dbReference type="Pfam" id="PF25373">
    <property type="entry name" value="SBNO"/>
    <property type="match status" value="1"/>
</dbReference>
<dbReference type="FunFam" id="3.40.50.300:FF:000342">
    <property type="entry name" value="Protein strawberry notch homolog 2"/>
    <property type="match status" value="1"/>
</dbReference>
<name>A0A835TMV9_9PASS</name>
<dbReference type="Pfam" id="PF13872">
    <property type="entry name" value="AAA_34"/>
    <property type="match status" value="1"/>
</dbReference>
<dbReference type="GO" id="GO:0030316">
    <property type="term" value="P:osteoclast differentiation"/>
    <property type="evidence" value="ECO:0007669"/>
    <property type="project" value="TreeGrafter"/>
</dbReference>
<feature type="domain" description="SBNO alpha/beta" evidence="10">
    <location>
        <begin position="1237"/>
        <end position="1306"/>
    </location>
</feature>